<dbReference type="STRING" id="4790.A0A0W8AXJ9"/>
<evidence type="ECO:0000313" key="3">
    <source>
        <dbReference type="EMBL" id="KUF64300.1"/>
    </source>
</evidence>
<feature type="region of interest" description="Disordered" evidence="1">
    <location>
        <begin position="455"/>
        <end position="576"/>
    </location>
</feature>
<evidence type="ECO:0000313" key="4">
    <source>
        <dbReference type="Proteomes" id="UP000052943"/>
    </source>
</evidence>
<feature type="compositionally biased region" description="Acidic residues" evidence="1">
    <location>
        <begin position="566"/>
        <end position="576"/>
    </location>
</feature>
<organism evidence="3 4">
    <name type="scientific">Phytophthora nicotianae</name>
    <name type="common">Potato buckeye rot agent</name>
    <name type="synonym">Phytophthora parasitica</name>
    <dbReference type="NCBI Taxonomy" id="4792"/>
    <lineage>
        <taxon>Eukaryota</taxon>
        <taxon>Sar</taxon>
        <taxon>Stramenopiles</taxon>
        <taxon>Oomycota</taxon>
        <taxon>Peronosporomycetes</taxon>
        <taxon>Peronosporales</taxon>
        <taxon>Peronosporaceae</taxon>
        <taxon>Phytophthora</taxon>
    </lineage>
</organism>
<dbReference type="PROSITE" id="PS50006">
    <property type="entry name" value="FHA_DOMAIN"/>
    <property type="match status" value="1"/>
</dbReference>
<dbReference type="SUPFAM" id="SSF49879">
    <property type="entry name" value="SMAD/FHA domain"/>
    <property type="match status" value="1"/>
</dbReference>
<feature type="compositionally biased region" description="Low complexity" evidence="1">
    <location>
        <begin position="215"/>
        <end position="237"/>
    </location>
</feature>
<accession>A0A0W8AXJ9</accession>
<gene>
    <name evidence="3" type="ORF">AM587_10009486</name>
</gene>
<comment type="caution">
    <text evidence="3">The sequence shown here is derived from an EMBL/GenBank/DDBJ whole genome shotgun (WGS) entry which is preliminary data.</text>
</comment>
<dbReference type="Pfam" id="PF00498">
    <property type="entry name" value="FHA"/>
    <property type="match status" value="1"/>
</dbReference>
<feature type="domain" description="FHA" evidence="2">
    <location>
        <begin position="39"/>
        <end position="106"/>
    </location>
</feature>
<feature type="region of interest" description="Disordered" evidence="1">
    <location>
        <begin position="389"/>
        <end position="411"/>
    </location>
</feature>
<evidence type="ECO:0000259" key="2">
    <source>
        <dbReference type="PROSITE" id="PS50006"/>
    </source>
</evidence>
<name>A0A0W8AXJ9_PHYNI</name>
<feature type="compositionally biased region" description="Low complexity" evidence="1">
    <location>
        <begin position="457"/>
        <end position="468"/>
    </location>
</feature>
<dbReference type="Proteomes" id="UP000052943">
    <property type="component" value="Unassembled WGS sequence"/>
</dbReference>
<feature type="compositionally biased region" description="Low complexity" evidence="1">
    <location>
        <begin position="527"/>
        <end position="546"/>
    </location>
</feature>
<dbReference type="OrthoDB" id="114364at2759"/>
<protein>
    <recommendedName>
        <fullName evidence="2">FHA domain-containing protein</fullName>
    </recommendedName>
</protein>
<dbReference type="EMBL" id="LNFO01006139">
    <property type="protein sequence ID" value="KUF64300.1"/>
    <property type="molecule type" value="Genomic_DNA"/>
</dbReference>
<dbReference type="Gene3D" id="2.60.200.20">
    <property type="match status" value="1"/>
</dbReference>
<evidence type="ECO:0000256" key="1">
    <source>
        <dbReference type="SAM" id="MobiDB-lite"/>
    </source>
</evidence>
<dbReference type="AlphaFoldDB" id="A0A0W8AXJ9"/>
<reference evidence="3 4" key="1">
    <citation type="submission" date="2015-11" db="EMBL/GenBank/DDBJ databases">
        <title>Genomes and virulence difference between two physiological races of Phytophthora nicotianae.</title>
        <authorList>
            <person name="Liu H."/>
            <person name="Ma X."/>
            <person name="Yu H."/>
            <person name="Fang D."/>
            <person name="Li Y."/>
            <person name="Wang X."/>
            <person name="Wang W."/>
            <person name="Dong Y."/>
            <person name="Xiao B."/>
        </authorList>
    </citation>
    <scope>NUCLEOTIDE SEQUENCE [LARGE SCALE GENOMIC DNA]</scope>
    <source>
        <strain evidence="4">race 0</strain>
    </source>
</reference>
<feature type="region of interest" description="Disordered" evidence="1">
    <location>
        <begin position="159"/>
        <end position="251"/>
    </location>
</feature>
<dbReference type="InterPro" id="IPR008984">
    <property type="entry name" value="SMAD_FHA_dom_sf"/>
</dbReference>
<dbReference type="CDD" id="cd00060">
    <property type="entry name" value="FHA"/>
    <property type="match status" value="1"/>
</dbReference>
<proteinExistence type="predicted"/>
<dbReference type="InterPro" id="IPR000253">
    <property type="entry name" value="FHA_dom"/>
</dbReference>
<feature type="compositionally biased region" description="Basic residues" evidence="1">
    <location>
        <begin position="191"/>
        <end position="201"/>
    </location>
</feature>
<sequence length="576" mass="65451">MSSPSAPTPKLLPWGRLVLLSKKKGDSLPDHYDLSRSMHRIGRISKRSDIVIDKQFISGLCLRRLLLCYCVQHCLIRLQGKDGQGNPLVEIEDLSRYGVWVNSQKVGLRRKAELKKGYVIYFADPNSKEVSPLAYKLEILPSGLTKQNEELHAQVSADEMSVAGRTRKRVHEELQCTQSPTKVVLSPPRPRPVKKLRRVSINRKSSHDEEDEPASEPASEQDNTQATQQSSSSSTRAAGKRRRRAEVPTADSKLVKLQEEYDELKTFSLQVSMARYKMSEQLEQAQKELETLRKENETLEKTHEDELKKAKQLHEEELKKVKEQAAADLAKNDEDAKKKLEELRHERNVLSSTLNHILDDPKNPQQMRTIVDLVAQIQELRRQRKVEQQELDLQHQQHALSQTTPPSKRQIKELELQTQCNRETRIFVEEARQMHRQMGERFEKVKNVQERYAVERSNLSGSSQSQDSIDAGQLRSDRRSSQLSVASNEHSEPSPGEIPLTVDAADEEAKSGDTSQGRPPLFTTFGARSATADTNTSSNTRLTTLSQPQFYRTQAARAESKTQQGEAEDEETKGNK</sequence>